<feature type="region of interest" description="Disordered" evidence="1">
    <location>
        <begin position="957"/>
        <end position="1041"/>
    </location>
</feature>
<sequence>MIARSSWRITVPRLRLVARAAHRARYSKTADFPLLEHDGSASPGNAAAREPYGQEYGAGPSCIPYEPPISSPSAAAAAARPGPTATTDAAAAARLARTTTRQSARWLRKALNSISDAERRALQEPMERATANATLARIGIRVQALSRLELHTLLHDLIRLGATSLAVWVCTDVLEHLHPSSIPRKVFSPSTLVALGRLSDGQEIYLPPLYRHPIGRLEQPSIDEQQPRQPSPYLASLLSMLELLQRVRHRRPQELYRLAMIQCINECRPDEAAKIYVGLVEEWIIEGRIAEGADPSDFYAGGGPPREPRSDSPLLAMWFKGVRTWRLPGEALSPHDRLDLWHPHHHSLQERLRGFPMPIPTSPPSLVPNPSMQLLSIIINNLELDPRKLSPADYASSVRALAMLANTVLSRTLPVPAVPSILKAFSDSHMEPRVYPESFTEVPESHGWAYTANTQVHVALVSLMFSPPNYARAAEIERRFSPEDRLPHEVGAARYMLRPLGWKSCLVLIKYAAETLHQPRLLARLFDYMKVTFKEWDMPALNILFRGSSQTRDNALATAVEEKVFGGSLLGNPKATEAGDNKGEEQQPQAQLHALLPKTHNPQTKEQPVLQHDSEVEALLDGIDMEALKADSHTLVALVKHLTVTSQFDRIIMLVYTVLPYLAVNTATPAARVEQLAELTGATISSRGRILPVRLPAELFAAIIAALAKSGNTGLAQRIFRLARSYEKQDYTSQKLKEPIPQATTATSSPQPAEQQALQPKRHPAAYYFIPIHMYTSLIQVYGNETRPRPNAIENSPRGWEATSPYKFMNRQEAGHHMAWDSYNEAMRRWRLSRRLHEHNLAQLAAGEDVVFDVTERELAERTPDGRFFAAIIRVYFARWNLNNDILLDRRGREKVMRLLRDMRDAAVPIPAGLATKLATGQVEGPIFPDIVTTKSLHRPRTYARGVVQEHRKFGLRGGSYDHYRRPPVGPEDPARADYAERSRRRVDRAAEGRGGAEAPRERRESSARVTTAIRQSREENGCMGQDRNEGGSPLSPSLVQ</sequence>
<dbReference type="RefSeq" id="XP_018276505.1">
    <property type="nucleotide sequence ID" value="XM_018424060.1"/>
</dbReference>
<dbReference type="STRING" id="879819.A0A0J1AXH1"/>
<feature type="region of interest" description="Disordered" evidence="1">
    <location>
        <begin position="34"/>
        <end position="53"/>
    </location>
</feature>
<dbReference type="OrthoDB" id="2554293at2759"/>
<feature type="region of interest" description="Disordered" evidence="1">
    <location>
        <begin position="568"/>
        <end position="589"/>
    </location>
</feature>
<dbReference type="EMBL" id="KQ087243">
    <property type="protein sequence ID" value="KLT40014.1"/>
    <property type="molecule type" value="Genomic_DNA"/>
</dbReference>
<name>A0A0J1AXH1_9TREE</name>
<feature type="compositionally biased region" description="Polar residues" evidence="1">
    <location>
        <begin position="742"/>
        <end position="758"/>
    </location>
</feature>
<accession>A0A0J1AXH1</accession>
<dbReference type="GeneID" id="28984663"/>
<evidence type="ECO:0000313" key="3">
    <source>
        <dbReference type="Proteomes" id="UP000053611"/>
    </source>
</evidence>
<dbReference type="AlphaFoldDB" id="A0A0J1AXH1"/>
<protein>
    <submittedName>
        <fullName evidence="2">Uncharacterized protein</fullName>
    </submittedName>
</protein>
<keyword evidence="3" id="KW-1185">Reference proteome</keyword>
<feature type="region of interest" description="Disordered" evidence="1">
    <location>
        <begin position="733"/>
        <end position="758"/>
    </location>
</feature>
<feature type="compositionally biased region" description="Basic and acidic residues" evidence="1">
    <location>
        <begin position="973"/>
        <end position="992"/>
    </location>
</feature>
<evidence type="ECO:0000313" key="2">
    <source>
        <dbReference type="EMBL" id="KLT40014.1"/>
    </source>
</evidence>
<dbReference type="Proteomes" id="UP000053611">
    <property type="component" value="Unassembled WGS sequence"/>
</dbReference>
<gene>
    <name evidence="2" type="ORF">CC85DRAFT_287895</name>
</gene>
<proteinExistence type="predicted"/>
<organism evidence="2 3">
    <name type="scientific">Cutaneotrichosporon oleaginosum</name>
    <dbReference type="NCBI Taxonomy" id="879819"/>
    <lineage>
        <taxon>Eukaryota</taxon>
        <taxon>Fungi</taxon>
        <taxon>Dikarya</taxon>
        <taxon>Basidiomycota</taxon>
        <taxon>Agaricomycotina</taxon>
        <taxon>Tremellomycetes</taxon>
        <taxon>Trichosporonales</taxon>
        <taxon>Trichosporonaceae</taxon>
        <taxon>Cutaneotrichosporon</taxon>
    </lineage>
</organism>
<evidence type="ECO:0000256" key="1">
    <source>
        <dbReference type="SAM" id="MobiDB-lite"/>
    </source>
</evidence>
<reference evidence="2 3" key="1">
    <citation type="submission" date="2015-03" db="EMBL/GenBank/DDBJ databases">
        <title>Genomics and transcriptomics of the oil-accumulating basidiomycete yeast T. oleaginosus allow insights into substrate utilization and the diverse evolutionary trajectories of mating systems in fungi.</title>
        <authorList>
            <consortium name="DOE Joint Genome Institute"/>
            <person name="Kourist R."/>
            <person name="Kracht O."/>
            <person name="Bracharz F."/>
            <person name="Lipzen A."/>
            <person name="Nolan M."/>
            <person name="Ohm R."/>
            <person name="Grigoriev I."/>
            <person name="Sun S."/>
            <person name="Heitman J."/>
            <person name="Bruck T."/>
            <person name="Nowrousian M."/>
        </authorList>
    </citation>
    <scope>NUCLEOTIDE SEQUENCE [LARGE SCALE GENOMIC DNA]</scope>
    <source>
        <strain evidence="2 3">IBC0246</strain>
    </source>
</reference>